<dbReference type="SUPFAM" id="SSF50814">
    <property type="entry name" value="Lipocalins"/>
    <property type="match status" value="1"/>
</dbReference>
<organism evidence="3 4">
    <name type="scientific">Clonorchis sinensis</name>
    <name type="common">Chinese liver fluke</name>
    <dbReference type="NCBI Taxonomy" id="79923"/>
    <lineage>
        <taxon>Eukaryota</taxon>
        <taxon>Metazoa</taxon>
        <taxon>Spiralia</taxon>
        <taxon>Lophotrochozoa</taxon>
        <taxon>Platyhelminthes</taxon>
        <taxon>Trematoda</taxon>
        <taxon>Digenea</taxon>
        <taxon>Opisthorchiida</taxon>
        <taxon>Opisthorchiata</taxon>
        <taxon>Opisthorchiidae</taxon>
        <taxon>Clonorchis</taxon>
    </lineage>
</organism>
<comment type="caution">
    <text evidence="3">The sequence shown here is derived from an EMBL/GenBank/DDBJ whole genome shotgun (WGS) entry which is preliminary data.</text>
</comment>
<proteinExistence type="inferred from homology"/>
<gene>
    <name evidence="3" type="ORF">CSKR_111106</name>
</gene>
<name>A0A8T1MT82_CLOSI</name>
<evidence type="ECO:0000256" key="1">
    <source>
        <dbReference type="ARBA" id="ARBA00008390"/>
    </source>
</evidence>
<evidence type="ECO:0000313" key="3">
    <source>
        <dbReference type="EMBL" id="KAG5452065.1"/>
    </source>
</evidence>
<reference evidence="3 4" key="2">
    <citation type="journal article" date="2021" name="Genomics">
        <title>High-quality reference genome for Clonorchis sinensis.</title>
        <authorList>
            <person name="Young N.D."/>
            <person name="Stroehlein A.J."/>
            <person name="Kinkar L."/>
            <person name="Wang T."/>
            <person name="Sohn W.M."/>
            <person name="Chang B.C.H."/>
            <person name="Kaur P."/>
            <person name="Weisz D."/>
            <person name="Dudchenko O."/>
            <person name="Aiden E.L."/>
            <person name="Korhonen P.K."/>
            <person name="Gasser R.B."/>
        </authorList>
    </citation>
    <scope>NUCLEOTIDE SEQUENCE [LARGE SCALE GENOMIC DNA]</scope>
    <source>
        <strain evidence="3">Cs-k2</strain>
    </source>
</reference>
<evidence type="ECO:0000313" key="4">
    <source>
        <dbReference type="Proteomes" id="UP000286415"/>
    </source>
</evidence>
<reference evidence="3 4" key="1">
    <citation type="journal article" date="2018" name="Biotechnol. Adv.">
        <title>Improved genomic resources and new bioinformatic workflow for the carcinogenic parasite Clonorchis sinensis: Biotechnological implications.</title>
        <authorList>
            <person name="Wang D."/>
            <person name="Korhonen P.K."/>
            <person name="Gasser R.B."/>
            <person name="Young N.D."/>
        </authorList>
    </citation>
    <scope>NUCLEOTIDE SEQUENCE [LARGE SCALE GENOMIC DNA]</scope>
    <source>
        <strain evidence="3">Cs-k2</strain>
    </source>
</reference>
<evidence type="ECO:0000256" key="2">
    <source>
        <dbReference type="SAM" id="MobiDB-lite"/>
    </source>
</evidence>
<dbReference type="PANTHER" id="PTHR11955">
    <property type="entry name" value="FATTY ACID BINDING PROTEIN"/>
    <property type="match status" value="1"/>
</dbReference>
<feature type="region of interest" description="Disordered" evidence="2">
    <location>
        <begin position="136"/>
        <end position="156"/>
    </location>
</feature>
<dbReference type="Proteomes" id="UP000286415">
    <property type="component" value="Unassembled WGS sequence"/>
</dbReference>
<protein>
    <submittedName>
        <fullName evidence="3">Fatty acid-binding protein</fullName>
    </submittedName>
</protein>
<dbReference type="AlphaFoldDB" id="A0A8T1MT82"/>
<comment type="similarity">
    <text evidence="1">Belongs to the calycin superfamily. Fatty-acid binding protein (FABP) family.</text>
</comment>
<dbReference type="GO" id="GO:0008289">
    <property type="term" value="F:lipid binding"/>
    <property type="evidence" value="ECO:0007669"/>
    <property type="project" value="UniProtKB-KW"/>
</dbReference>
<dbReference type="InterPro" id="IPR012674">
    <property type="entry name" value="Calycin"/>
</dbReference>
<dbReference type="Gene3D" id="2.40.128.20">
    <property type="match status" value="1"/>
</dbReference>
<dbReference type="InterPro" id="IPR031259">
    <property type="entry name" value="ILBP"/>
</dbReference>
<sequence>MAALLGEWQCVESDGMDMVLAAYGTHQTLRDQLDYLHSYLTIDLVEDELYIGEAIDEKHTEHTFVLGQELEELTLDGRIVRTVFILESERLLRQIQRHGFSETVITREVKDGVLTSVVRTPEATAILKFHRIGSPRRRPTIRRSNPNVLQPPLTPN</sequence>
<dbReference type="EMBL" id="NIRI02000042">
    <property type="protein sequence ID" value="KAG5452065.1"/>
    <property type="molecule type" value="Genomic_DNA"/>
</dbReference>
<dbReference type="OrthoDB" id="412780at2759"/>
<accession>A0A8T1MT82</accession>
<keyword evidence="4" id="KW-1185">Reference proteome</keyword>